<dbReference type="AlphaFoldDB" id="A0A8J9YJF3"/>
<reference evidence="1" key="1">
    <citation type="submission" date="2021-12" db="EMBL/GenBank/DDBJ databases">
        <authorList>
            <person name="Martin H S."/>
        </authorList>
    </citation>
    <scope>NUCLEOTIDE SEQUENCE</scope>
</reference>
<dbReference type="EMBL" id="OV170228">
    <property type="protein sequence ID" value="CAH0730046.1"/>
    <property type="molecule type" value="Genomic_DNA"/>
</dbReference>
<keyword evidence="2" id="KW-1185">Reference proteome</keyword>
<dbReference type="OrthoDB" id="7455276at2759"/>
<evidence type="ECO:0000313" key="1">
    <source>
        <dbReference type="EMBL" id="CAH0730046.1"/>
    </source>
</evidence>
<feature type="non-terminal residue" evidence="1">
    <location>
        <position position="202"/>
    </location>
</feature>
<organism evidence="1 2">
    <name type="scientific">Brenthis ino</name>
    <name type="common">lesser marbled fritillary</name>
    <dbReference type="NCBI Taxonomy" id="405034"/>
    <lineage>
        <taxon>Eukaryota</taxon>
        <taxon>Metazoa</taxon>
        <taxon>Ecdysozoa</taxon>
        <taxon>Arthropoda</taxon>
        <taxon>Hexapoda</taxon>
        <taxon>Insecta</taxon>
        <taxon>Pterygota</taxon>
        <taxon>Neoptera</taxon>
        <taxon>Endopterygota</taxon>
        <taxon>Lepidoptera</taxon>
        <taxon>Glossata</taxon>
        <taxon>Ditrysia</taxon>
        <taxon>Papilionoidea</taxon>
        <taxon>Nymphalidae</taxon>
        <taxon>Heliconiinae</taxon>
        <taxon>Argynnini</taxon>
        <taxon>Brenthis</taxon>
    </lineage>
</organism>
<protein>
    <submittedName>
        <fullName evidence="1">Uncharacterized protein</fullName>
    </submittedName>
</protein>
<accession>A0A8J9YJF3</accession>
<proteinExistence type="predicted"/>
<dbReference type="Proteomes" id="UP000838878">
    <property type="component" value="Chromosome 8"/>
</dbReference>
<evidence type="ECO:0000313" key="2">
    <source>
        <dbReference type="Proteomes" id="UP000838878"/>
    </source>
</evidence>
<sequence length="202" mass="24576">MNDMFLPPLDENISSESEEIPEKTTKTFDWHFEYLNVNKKFHDVKEFNEITKLLNNATRRYNGKYYGFNDPEDSTWWWFWQNGHEAEKKEKLVSLNIQFLVHTRYQIKKTLNIKDEIRMDKRYKIGYLCNRLRRIKYEQQKLVSYAVEQEKSKFRELTSLLTLYEKMVRYDVDIGDTIKWIQEIDKEPPQNIQMPGITRPSM</sequence>
<gene>
    <name evidence="1" type="ORF">BINO364_LOCUS15070</name>
</gene>
<name>A0A8J9YJF3_9NEOP</name>